<feature type="non-terminal residue" evidence="1">
    <location>
        <position position="253"/>
    </location>
</feature>
<name>K0RSI3_THAOC</name>
<sequence length="253" mass="29045">MVNRHYEDSGSTIVPYDSRDTACRTVRLLKEQKSYEAVASRRARLPDKVLERMRELSLDDDPTGFRRIAWLFTNVGRYAGLRIQEYGMDRFDVIKYYVLPDGTKVMRAFAVKDLLFYDEDGVLLSGLPANRDCVEAVGLFFEIQKNRQNRQTQKFARERLFPDYCCATSVMEIVENAYFLGASPDSPACLYREGESTKYLTGSDMTDYFRFVTKLTFPNISDAELWLISSHSVRVTAVNLLHEAGKDGAYIKL</sequence>
<proteinExistence type="predicted"/>
<organism evidence="1 2">
    <name type="scientific">Thalassiosira oceanica</name>
    <name type="common">Marine diatom</name>
    <dbReference type="NCBI Taxonomy" id="159749"/>
    <lineage>
        <taxon>Eukaryota</taxon>
        <taxon>Sar</taxon>
        <taxon>Stramenopiles</taxon>
        <taxon>Ochrophyta</taxon>
        <taxon>Bacillariophyta</taxon>
        <taxon>Coscinodiscophyceae</taxon>
        <taxon>Thalassiosirophycidae</taxon>
        <taxon>Thalassiosirales</taxon>
        <taxon>Thalassiosiraceae</taxon>
        <taxon>Thalassiosira</taxon>
    </lineage>
</organism>
<evidence type="ECO:0000313" key="2">
    <source>
        <dbReference type="Proteomes" id="UP000266841"/>
    </source>
</evidence>
<protein>
    <submittedName>
        <fullName evidence="1">Uncharacterized protein</fullName>
    </submittedName>
</protein>
<comment type="caution">
    <text evidence="1">The sequence shown here is derived from an EMBL/GenBank/DDBJ whole genome shotgun (WGS) entry which is preliminary data.</text>
</comment>
<accession>K0RSI3</accession>
<keyword evidence="2" id="KW-1185">Reference proteome</keyword>
<dbReference type="EMBL" id="AGNL01032659">
    <property type="protein sequence ID" value="EJK56000.1"/>
    <property type="molecule type" value="Genomic_DNA"/>
</dbReference>
<dbReference type="AlphaFoldDB" id="K0RSI3"/>
<evidence type="ECO:0000313" key="1">
    <source>
        <dbReference type="EMBL" id="EJK56000.1"/>
    </source>
</evidence>
<gene>
    <name evidence="1" type="ORF">THAOC_24188</name>
</gene>
<dbReference type="Proteomes" id="UP000266841">
    <property type="component" value="Unassembled WGS sequence"/>
</dbReference>
<reference evidence="1 2" key="1">
    <citation type="journal article" date="2012" name="Genome Biol.">
        <title>Genome and low-iron response of an oceanic diatom adapted to chronic iron limitation.</title>
        <authorList>
            <person name="Lommer M."/>
            <person name="Specht M."/>
            <person name="Roy A.S."/>
            <person name="Kraemer L."/>
            <person name="Andreson R."/>
            <person name="Gutowska M.A."/>
            <person name="Wolf J."/>
            <person name="Bergner S.V."/>
            <person name="Schilhabel M.B."/>
            <person name="Klostermeier U.C."/>
            <person name="Beiko R.G."/>
            <person name="Rosenstiel P."/>
            <person name="Hippler M."/>
            <person name="Laroche J."/>
        </authorList>
    </citation>
    <scope>NUCLEOTIDE SEQUENCE [LARGE SCALE GENOMIC DNA]</scope>
    <source>
        <strain evidence="1 2">CCMP1005</strain>
    </source>
</reference>